<name>A0A8S3SQ72_MYTED</name>
<proteinExistence type="predicted"/>
<sequence length="207" mass="23530">MSNYWNNVLQIDTVQKTSLKYLAINQIKNGKPHISYTTLQPTILDVRNYPVQSQDSRAQIHSGLIKYWDERVTPESKRASAAYSIVYFNLGLTLGPDFGHKSCHLLYNAIPSYKYLSISGTNKSQYQIPFIHVASERLESATFENKELTDPASTNLFILEYLSKERLLNQPTCSIIALLEAIPEDIIVIAQPPLMPCIVSPKRYSYL</sequence>
<organism evidence="1 2">
    <name type="scientific">Mytilus edulis</name>
    <name type="common">Blue mussel</name>
    <dbReference type="NCBI Taxonomy" id="6550"/>
    <lineage>
        <taxon>Eukaryota</taxon>
        <taxon>Metazoa</taxon>
        <taxon>Spiralia</taxon>
        <taxon>Lophotrochozoa</taxon>
        <taxon>Mollusca</taxon>
        <taxon>Bivalvia</taxon>
        <taxon>Autobranchia</taxon>
        <taxon>Pteriomorphia</taxon>
        <taxon>Mytilida</taxon>
        <taxon>Mytiloidea</taxon>
        <taxon>Mytilidae</taxon>
        <taxon>Mytilinae</taxon>
        <taxon>Mytilus</taxon>
    </lineage>
</organism>
<dbReference type="AlphaFoldDB" id="A0A8S3SQ72"/>
<comment type="caution">
    <text evidence="1">The sequence shown here is derived from an EMBL/GenBank/DDBJ whole genome shotgun (WGS) entry which is preliminary data.</text>
</comment>
<reference evidence="1" key="1">
    <citation type="submission" date="2021-03" db="EMBL/GenBank/DDBJ databases">
        <authorList>
            <person name="Bekaert M."/>
        </authorList>
    </citation>
    <scope>NUCLEOTIDE SEQUENCE</scope>
</reference>
<protein>
    <submittedName>
        <fullName evidence="1">Uncharacterized protein</fullName>
    </submittedName>
</protein>
<dbReference type="EMBL" id="CAJPWZ010001651">
    <property type="protein sequence ID" value="CAG2220185.1"/>
    <property type="molecule type" value="Genomic_DNA"/>
</dbReference>
<accession>A0A8S3SQ72</accession>
<keyword evidence="2" id="KW-1185">Reference proteome</keyword>
<dbReference type="Proteomes" id="UP000683360">
    <property type="component" value="Unassembled WGS sequence"/>
</dbReference>
<gene>
    <name evidence="1" type="ORF">MEDL_33672</name>
</gene>
<evidence type="ECO:0000313" key="1">
    <source>
        <dbReference type="EMBL" id="CAG2220185.1"/>
    </source>
</evidence>
<evidence type="ECO:0000313" key="2">
    <source>
        <dbReference type="Proteomes" id="UP000683360"/>
    </source>
</evidence>